<keyword evidence="4 15" id="KW-0378">Hydrolase</keyword>
<evidence type="ECO:0000256" key="6">
    <source>
        <dbReference type="ARBA" id="ARBA00023002"/>
    </source>
</evidence>
<keyword evidence="7 15" id="KW-0520">NAD</keyword>
<dbReference type="Pfam" id="PF01575">
    <property type="entry name" value="MaoC_dehydratas"/>
    <property type="match status" value="1"/>
</dbReference>
<sequence>MGDNTGFSSSIGTTASAPDLGYLTPAMPEPTSTKNGVTPRLPSALFAAAEVGEASIAVVFGGQSSANSSCVEQAAGLYSLYQHYVDPLVAAMDTVLGKLSTSLPETEVFFLGREISIRNWFTDPSSRPDGAFIASAPVSMPMIGLLDLMHYCVIGKILDKTPGQLRKLLSGMTGHSQGIIVAAALARSDCNSWEDFVRVAAWAVELLFCIGWEFHAAAPQAPLSPSAISDSVESGPGIPSHMLSVRGLERSQLDKAVAACNHNLKHEPNQHLYVALFNGPRSYTVAGAPRSLFGLTLRLAAYGQAPGTDQSRIPFGQRKPQVSCHFLAVSAPFHTPHLAEAGQRVKHRFAFVESTSRTGRLTVGDLDLALFHTRTGRDVRDAYQGTTVLADVLVDAIATEKVNWPKTLGMTRIEHDVEHAVSHMIVLGSGRHSILVHQSVDGLGIRVIDGTSFQLPNQAGDAQTAIGSRAELFDRTLAPWQLKPQTWKAKYAPRVQKNFLDLNSDEVNLASLTAAKSVENSTTHYTYTVETRLNRILNAPPVMVAGMTPTTVHPDFVGAVINAGYHIELAGGGYFDDVQMSVAIDTLTAQIPVGRGITINLIYASPVAMGWQIPLLQTLIRRGVPIEGLTIGAGVPSPDIVAGYIENLGSGTVTGAKNGAGGLRHISFKPGTAASIREVIAIARSHPRFPIILQWTGGRGGGHHSTEDFHEPLLETYSEIRRCENLYLVVGSGFGDGAGMLPYFTGEWSVKFERPAMPVDGILLGSRMMVAREAHTSPQAKKLLLKASGVDDSEWQTSYAPWSSKSTVLTVVSEMGQPIHKLATRGVRLWKELDETVFSLPRSERKAALQKRKHEIIRRLNADSHRPWFGRDTTGKSVDLDDMTYTEVLCRLVQLMYVNHQQRWVDSSYQELFQVFATRVLERLSFGSSCPSTTSTNTVQLKLGSESPHSLLVKINAACPEAATQILHPEDSRVFVQLCRARGRKPANFILDIDEDFEHWFKKDSLWQSEDVDAVIDQDADRVCILHSPVSLSYATRDDQSAGEILDGVQHELGSLIEVHRATSGHPNSVQSLSPLSSASSWVEEGMPAPITAVSGVRIERTRSHLVLRPVADDLDHEVWRSLLRDHISSPALSALLSEATVSRAKADARDPVQPNGFRQIFAPRRGFSVHVHVSEDELLLVHDKDRHTKTSVLVRVSVSRSSPREPGVRSSGSTHIRIQLYHHHGQRFSARGNAHHAVNNTLTQLMLDWKYDAKARRLLDVMESGDRDRRVQKFFAQLWLPGNTASIRPLTDKKTPQEESVPVVITPQIYETLHATVSQAFGSASPIPRFQKGHPIPIEAAVVAAWDGLMQPLVSPELRGDLLRLVHRSIGVQIEPGEAPLSVDEELSSRSRVRAITIEPSGKSIKVQVDVFRKGGRKAATVTSEFFIRGHFDDWQDTFRNEDREFEVQVGSKIDETVLRDREWFRLDPAAAAASLSLVGMTLVFRLNTDARLKDQSSFSSIKTYGTVSQKTWNGAMKPIGSVLFETNKDQDSAGGNPVVDYLERKGKEVRVDNEGFAKMPLQSPGWNGDSERIVTAPTQRQSRLYATVSGDLNPIHTSPVFASLAEIPGESTIVHGMYTVAVCRQVVEELCGLSTGPEERARLRRFSADLVGMVRPGDEMRIGIVHEAMIGGRMVLQVTARLVATGEVVVRGEAEVEQPATAYVFTGQGSQSQGMGMALYESSPVAKAVWDEMDRFLMDQYVADICLLAAGWSIIRIIKDNPTELTVHFGGSQGQKVLRNYLAMTAEVSVLDPNNPNSGTMHIESKPLFPSITPESESHTFRDSRGLVHASQFAQPSIMLLEKATIEHLRANGLLQQNATFAGHSLGEWGAISSMSAFVEFSAIMTIGFYRGMLMHSAIQRNEQGLTGHSMVAVNPKRVGKGFDDAALRKVVGHIAHASGQLMEIVNYNVEAEQYVAAAHVRNIHVITQFLDAISSRPPAAEELHEFLNASSENYRGMTRLGQQVAALVKTSRSLPLDVELRRGRATIPLTAIDIPFHSNMLRPGIAAFRRFQKSRIRVEDFRPELVVGKWIPNVIGKEFSLDLEYFKKAAEITRSDILEDIVTQISVQ</sequence>
<keyword evidence="8" id="KW-0456">Lyase</keyword>
<keyword evidence="18" id="KW-1185">Reference proteome</keyword>
<dbReference type="SUPFAM" id="SSF54637">
    <property type="entry name" value="Thioesterase/thiol ester dehydrase-isomerase"/>
    <property type="match status" value="1"/>
</dbReference>
<name>A0ABR2XKH5_9PEZI</name>
<dbReference type="PANTHER" id="PTHR10982">
    <property type="entry name" value="MALONYL COA-ACYL CARRIER PROTEIN TRANSACYLASE"/>
    <property type="match status" value="1"/>
</dbReference>
<dbReference type="SUPFAM" id="SSF52151">
    <property type="entry name" value="FabD/lysophospholipase-like"/>
    <property type="match status" value="2"/>
</dbReference>
<evidence type="ECO:0000256" key="7">
    <source>
        <dbReference type="ARBA" id="ARBA00023027"/>
    </source>
</evidence>
<evidence type="ECO:0000256" key="3">
    <source>
        <dbReference type="ARBA" id="ARBA00022679"/>
    </source>
</evidence>
<dbReference type="SUPFAM" id="SSF51412">
    <property type="entry name" value="Inosine monophosphate dehydrogenase (IMPDH)"/>
    <property type="match status" value="1"/>
</dbReference>
<dbReference type="Gene3D" id="3.10.129.10">
    <property type="entry name" value="Hotdog Thioesterase"/>
    <property type="match status" value="1"/>
</dbReference>
<organism evidence="17 18">
    <name type="scientific">Seiridium cardinale</name>
    <dbReference type="NCBI Taxonomy" id="138064"/>
    <lineage>
        <taxon>Eukaryota</taxon>
        <taxon>Fungi</taxon>
        <taxon>Dikarya</taxon>
        <taxon>Ascomycota</taxon>
        <taxon>Pezizomycotina</taxon>
        <taxon>Sordariomycetes</taxon>
        <taxon>Xylariomycetidae</taxon>
        <taxon>Amphisphaeriales</taxon>
        <taxon>Sporocadaceae</taxon>
        <taxon>Seiridium</taxon>
    </lineage>
</organism>
<reference evidence="17 18" key="1">
    <citation type="submission" date="2024-02" db="EMBL/GenBank/DDBJ databases">
        <title>First draft genome assembly of two strains of Seiridium cardinale.</title>
        <authorList>
            <person name="Emiliani G."/>
            <person name="Scali E."/>
        </authorList>
    </citation>
    <scope>NUCLEOTIDE SEQUENCE [LARGE SCALE GENOMIC DNA]</scope>
    <source>
        <strain evidence="17 18">BM-138-000479</strain>
    </source>
</reference>
<evidence type="ECO:0000256" key="15">
    <source>
        <dbReference type="PIRNR" id="PIRNR005562"/>
    </source>
</evidence>
<evidence type="ECO:0000256" key="2">
    <source>
        <dbReference type="ARBA" id="ARBA00010009"/>
    </source>
</evidence>
<dbReference type="InterPro" id="IPR013565">
    <property type="entry name" value="Fas1/AflB-like_central"/>
</dbReference>
<dbReference type="Pfam" id="PF22235">
    <property type="entry name" value="FAS1_thioest_ins"/>
    <property type="match status" value="1"/>
</dbReference>
<evidence type="ECO:0000256" key="11">
    <source>
        <dbReference type="ARBA" id="ARBA00048462"/>
    </source>
</evidence>
<evidence type="ECO:0000256" key="10">
    <source>
        <dbReference type="ARBA" id="ARBA00048237"/>
    </source>
</evidence>
<feature type="domain" description="Malonyl-CoA:ACP transacylase (MAT)" evidence="16">
    <location>
        <begin position="1706"/>
        <end position="2027"/>
    </location>
</feature>
<evidence type="ECO:0000256" key="9">
    <source>
        <dbReference type="ARBA" id="ARBA00023268"/>
    </source>
</evidence>
<dbReference type="InterPro" id="IPR002539">
    <property type="entry name" value="MaoC-like_dom"/>
</dbReference>
<protein>
    <submittedName>
        <fullName evidence="17">Malonyl-CoA:ACP transacylase (MAT) domain-containing protein</fullName>
    </submittedName>
</protein>
<dbReference type="PIRSF" id="PIRSF005562">
    <property type="entry name" value="FAS_yeast_beta"/>
    <property type="match status" value="1"/>
</dbReference>
<dbReference type="EMBL" id="JARVKM010000044">
    <property type="protein sequence ID" value="KAK9774142.1"/>
    <property type="molecule type" value="Genomic_DNA"/>
</dbReference>
<dbReference type="PRINTS" id="PR01483">
    <property type="entry name" value="FASYNTHASE"/>
</dbReference>
<evidence type="ECO:0000256" key="1">
    <source>
        <dbReference type="ARBA" id="ARBA00001055"/>
    </source>
</evidence>
<dbReference type="Pfam" id="PF17951">
    <property type="entry name" value="FAS_meander"/>
    <property type="match status" value="1"/>
</dbReference>
<dbReference type="PANTHER" id="PTHR10982:SF21">
    <property type="entry name" value="FATTY ACID SYNTHASE SUBUNIT BETA"/>
    <property type="match status" value="1"/>
</dbReference>
<evidence type="ECO:0000313" key="18">
    <source>
        <dbReference type="Proteomes" id="UP001465668"/>
    </source>
</evidence>
<evidence type="ECO:0000256" key="8">
    <source>
        <dbReference type="ARBA" id="ARBA00023239"/>
    </source>
</evidence>
<gene>
    <name evidence="17" type="ORF">SCAR479_09256</name>
</gene>
<evidence type="ECO:0000256" key="13">
    <source>
        <dbReference type="ARBA" id="ARBA00048572"/>
    </source>
</evidence>
<evidence type="ECO:0000256" key="14">
    <source>
        <dbReference type="ARBA" id="ARBA00048835"/>
    </source>
</evidence>
<dbReference type="InterPro" id="IPR050830">
    <property type="entry name" value="Fungal_FAS"/>
</dbReference>
<accession>A0ABR2XKH5</accession>
<dbReference type="Gene3D" id="3.40.366.10">
    <property type="entry name" value="Malonyl-Coenzyme A Acyl Carrier Protein, domain 2"/>
    <property type="match status" value="3"/>
</dbReference>
<dbReference type="Pfam" id="PF00698">
    <property type="entry name" value="Acyl_transf_1"/>
    <property type="match status" value="1"/>
</dbReference>
<dbReference type="Gene3D" id="1.20.930.70">
    <property type="match status" value="1"/>
</dbReference>
<dbReference type="Pfam" id="PF16073">
    <property type="entry name" value="SAT"/>
    <property type="match status" value="1"/>
</dbReference>
<dbReference type="InterPro" id="IPR040883">
    <property type="entry name" value="FAS_meander"/>
</dbReference>
<evidence type="ECO:0000256" key="12">
    <source>
        <dbReference type="ARBA" id="ARBA00048536"/>
    </source>
</evidence>
<dbReference type="Proteomes" id="UP001465668">
    <property type="component" value="Unassembled WGS sequence"/>
</dbReference>
<keyword evidence="9" id="KW-0511">Multifunctional enzyme</keyword>
<evidence type="ECO:0000256" key="4">
    <source>
        <dbReference type="ARBA" id="ARBA00022801"/>
    </source>
</evidence>
<dbReference type="Gene3D" id="6.10.60.10">
    <property type="match status" value="1"/>
</dbReference>
<evidence type="ECO:0000259" key="16">
    <source>
        <dbReference type="SMART" id="SM00827"/>
    </source>
</evidence>
<dbReference type="Gene3D" id="3.20.20.70">
    <property type="entry name" value="Aldolase class I"/>
    <property type="match status" value="1"/>
</dbReference>
<dbReference type="SMART" id="SM00827">
    <property type="entry name" value="PKS_AT"/>
    <property type="match status" value="1"/>
</dbReference>
<dbReference type="InterPro" id="IPR032088">
    <property type="entry name" value="SAT"/>
</dbReference>
<dbReference type="InterPro" id="IPR001227">
    <property type="entry name" value="Ac_transferase_dom_sf"/>
</dbReference>
<dbReference type="InterPro" id="IPR013785">
    <property type="entry name" value="Aldolase_TIM"/>
</dbReference>
<comment type="catalytic activity">
    <reaction evidence="12">
        <text>(9Z)-octadecenoyl-[ACP] + H2O = (9Z)-octadecenoate + holo-[ACP] + H(+)</text>
        <dbReference type="Rhea" id="RHEA:15057"/>
        <dbReference type="Rhea" id="RHEA-COMP:9685"/>
        <dbReference type="Rhea" id="RHEA-COMP:9924"/>
        <dbReference type="ChEBI" id="CHEBI:15377"/>
        <dbReference type="ChEBI" id="CHEBI:15378"/>
        <dbReference type="ChEBI" id="CHEBI:30823"/>
        <dbReference type="ChEBI" id="CHEBI:64479"/>
        <dbReference type="ChEBI" id="CHEBI:78783"/>
        <dbReference type="EC" id="3.1.2.14"/>
    </reaction>
</comment>
<comment type="caution">
    <text evidence="17">The sequence shown here is derived from an EMBL/GenBank/DDBJ whole genome shotgun (WGS) entry which is preliminary data.</text>
</comment>
<dbReference type="Gene3D" id="2.40.128.700">
    <property type="match status" value="1"/>
</dbReference>
<comment type="similarity">
    <text evidence="2 15">Belongs to the fungal fatty acid synthetase subunit beta family.</text>
</comment>
<dbReference type="InterPro" id="IPR003965">
    <property type="entry name" value="Fatty_acid_synthase"/>
</dbReference>
<comment type="catalytic activity">
    <reaction evidence="1">
        <text>a (3R)-hydroxyacyl-[ACP] = a (2E)-enoyl-[ACP] + H2O</text>
        <dbReference type="Rhea" id="RHEA:13097"/>
        <dbReference type="Rhea" id="RHEA-COMP:9925"/>
        <dbReference type="Rhea" id="RHEA-COMP:9945"/>
        <dbReference type="ChEBI" id="CHEBI:15377"/>
        <dbReference type="ChEBI" id="CHEBI:78784"/>
        <dbReference type="ChEBI" id="CHEBI:78827"/>
        <dbReference type="EC" id="4.2.1.59"/>
    </reaction>
</comment>
<dbReference type="Gene3D" id="6.20.240.10">
    <property type="match status" value="1"/>
</dbReference>
<dbReference type="InterPro" id="IPR014043">
    <property type="entry name" value="Acyl_transferase_dom"/>
</dbReference>
<dbReference type="CDD" id="cd03447">
    <property type="entry name" value="FAS_MaoC"/>
    <property type="match status" value="1"/>
</dbReference>
<comment type="catalytic activity">
    <reaction evidence="11">
        <text>holo-[ACP] + malonyl-CoA = malonyl-[ACP] + CoA</text>
        <dbReference type="Rhea" id="RHEA:41792"/>
        <dbReference type="Rhea" id="RHEA-COMP:9623"/>
        <dbReference type="Rhea" id="RHEA-COMP:9685"/>
        <dbReference type="ChEBI" id="CHEBI:57287"/>
        <dbReference type="ChEBI" id="CHEBI:57384"/>
        <dbReference type="ChEBI" id="CHEBI:64479"/>
        <dbReference type="ChEBI" id="CHEBI:78449"/>
        <dbReference type="EC" id="2.3.1.39"/>
    </reaction>
</comment>
<dbReference type="InterPro" id="IPR029069">
    <property type="entry name" value="HotDog_dom_sf"/>
</dbReference>
<keyword evidence="6 15" id="KW-0560">Oxidoreductase</keyword>
<dbReference type="InterPro" id="IPR016452">
    <property type="entry name" value="Fas1/AflB-like"/>
</dbReference>
<evidence type="ECO:0000256" key="5">
    <source>
        <dbReference type="ARBA" id="ARBA00022857"/>
    </source>
</evidence>
<comment type="catalytic activity">
    <reaction evidence="13">
        <text>a 2,3-saturated acyl-[ACP] + NAD(+) = a (2E)-enoyl-[ACP] + NADH + H(+)</text>
        <dbReference type="Rhea" id="RHEA:10240"/>
        <dbReference type="Rhea" id="RHEA-COMP:9925"/>
        <dbReference type="Rhea" id="RHEA-COMP:9926"/>
        <dbReference type="ChEBI" id="CHEBI:15378"/>
        <dbReference type="ChEBI" id="CHEBI:57540"/>
        <dbReference type="ChEBI" id="CHEBI:57945"/>
        <dbReference type="ChEBI" id="CHEBI:78784"/>
        <dbReference type="ChEBI" id="CHEBI:78785"/>
        <dbReference type="EC" id="1.3.1.9"/>
    </reaction>
</comment>
<keyword evidence="3 15" id="KW-0808">Transferase</keyword>
<dbReference type="InterPro" id="IPR016035">
    <property type="entry name" value="Acyl_Trfase/lysoPLipase"/>
</dbReference>
<dbReference type="Pfam" id="PF08354">
    <property type="entry name" value="Fas1-AflB-like_hel"/>
    <property type="match status" value="1"/>
</dbReference>
<comment type="catalytic activity">
    <reaction evidence="14">
        <text>holo-[ACP] + acetyl-CoA = acetyl-[ACP] + CoA</text>
        <dbReference type="Rhea" id="RHEA:41788"/>
        <dbReference type="Rhea" id="RHEA-COMP:9621"/>
        <dbReference type="Rhea" id="RHEA-COMP:9685"/>
        <dbReference type="ChEBI" id="CHEBI:57287"/>
        <dbReference type="ChEBI" id="CHEBI:57288"/>
        <dbReference type="ChEBI" id="CHEBI:64479"/>
        <dbReference type="ChEBI" id="CHEBI:78446"/>
        <dbReference type="EC" id="2.3.1.38"/>
    </reaction>
</comment>
<dbReference type="Gene3D" id="3.30.70.3330">
    <property type="match status" value="1"/>
</dbReference>
<proteinExistence type="inferred from homology"/>
<evidence type="ECO:0000313" key="17">
    <source>
        <dbReference type="EMBL" id="KAK9774142.1"/>
    </source>
</evidence>
<comment type="catalytic activity">
    <reaction evidence="10">
        <text>acetyl-CoA + n malonyl-CoA + 2n NADPH + 4n H(+) = a long-chain-acyl-CoA + n CoA + n CO2 + 2n NADP(+).</text>
        <dbReference type="EC" id="2.3.1.86"/>
    </reaction>
</comment>
<keyword evidence="5 15" id="KW-0521">NADP</keyword>